<dbReference type="EMBL" id="CAMXCT010005002">
    <property type="protein sequence ID" value="CAI4011089.1"/>
    <property type="molecule type" value="Genomic_DNA"/>
</dbReference>
<evidence type="ECO:0000313" key="6">
    <source>
        <dbReference type="Proteomes" id="UP001152797"/>
    </source>
</evidence>
<evidence type="ECO:0000256" key="2">
    <source>
        <dbReference type="ARBA" id="ARBA00022946"/>
    </source>
</evidence>
<dbReference type="SMART" id="SM00733">
    <property type="entry name" value="Mterf"/>
    <property type="match status" value="4"/>
</dbReference>
<evidence type="ECO:0000313" key="4">
    <source>
        <dbReference type="EMBL" id="CAI4011089.1"/>
    </source>
</evidence>
<keyword evidence="2" id="KW-0809">Transit peptide</keyword>
<dbReference type="Proteomes" id="UP001152797">
    <property type="component" value="Unassembled WGS sequence"/>
</dbReference>
<dbReference type="Gene3D" id="1.25.70.10">
    <property type="entry name" value="Transcription termination factor 3, mitochondrial"/>
    <property type="match status" value="1"/>
</dbReference>
<accession>A0A9P1DLG2</accession>
<dbReference type="Pfam" id="PF02536">
    <property type="entry name" value="mTERF"/>
    <property type="match status" value="1"/>
</dbReference>
<comment type="caution">
    <text evidence="4">The sequence shown here is derived from an EMBL/GenBank/DDBJ whole genome shotgun (WGS) entry which is preliminary data.</text>
</comment>
<dbReference type="GO" id="GO:0003676">
    <property type="term" value="F:nucleic acid binding"/>
    <property type="evidence" value="ECO:0007669"/>
    <property type="project" value="InterPro"/>
</dbReference>
<dbReference type="InterPro" id="IPR003690">
    <property type="entry name" value="MTERF"/>
</dbReference>
<dbReference type="PANTHER" id="PTHR13068">
    <property type="entry name" value="CGI-12 PROTEIN-RELATED"/>
    <property type="match status" value="1"/>
</dbReference>
<dbReference type="InterPro" id="IPR038538">
    <property type="entry name" value="MTERF_sf"/>
</dbReference>
<proteinExistence type="inferred from homology"/>
<reference evidence="5 6" key="2">
    <citation type="submission" date="2024-05" db="EMBL/GenBank/DDBJ databases">
        <authorList>
            <person name="Chen Y."/>
            <person name="Shah S."/>
            <person name="Dougan E. K."/>
            <person name="Thang M."/>
            <person name="Chan C."/>
        </authorList>
    </citation>
    <scope>NUCLEOTIDE SEQUENCE [LARGE SCALE GENOMIC DNA]</scope>
</reference>
<evidence type="ECO:0000313" key="5">
    <source>
        <dbReference type="EMBL" id="CAL4798401.1"/>
    </source>
</evidence>
<feature type="region of interest" description="Disordered" evidence="3">
    <location>
        <begin position="505"/>
        <end position="533"/>
    </location>
</feature>
<gene>
    <name evidence="4" type="ORF">C1SCF055_LOCUS36285</name>
</gene>
<dbReference type="OrthoDB" id="637682at2759"/>
<organism evidence="4">
    <name type="scientific">Cladocopium goreaui</name>
    <dbReference type="NCBI Taxonomy" id="2562237"/>
    <lineage>
        <taxon>Eukaryota</taxon>
        <taxon>Sar</taxon>
        <taxon>Alveolata</taxon>
        <taxon>Dinophyceae</taxon>
        <taxon>Suessiales</taxon>
        <taxon>Symbiodiniaceae</taxon>
        <taxon>Cladocopium</taxon>
    </lineage>
</organism>
<name>A0A9P1DLG2_9DINO</name>
<dbReference type="PANTHER" id="PTHR13068:SF173">
    <property type="entry name" value="EMB|CAB62602.1"/>
    <property type="match status" value="1"/>
</dbReference>
<evidence type="ECO:0000256" key="1">
    <source>
        <dbReference type="ARBA" id="ARBA00007692"/>
    </source>
</evidence>
<dbReference type="EMBL" id="CAMXCT030005002">
    <property type="protein sequence ID" value="CAL4798401.1"/>
    <property type="molecule type" value="Genomic_DNA"/>
</dbReference>
<sequence length="739" mass="82836">MFHITTCLYRHGVADLAGVWKGRAAVCWISSVPDWWQRGWPRDRVGSMAEAELLSQLAVVLKPRTPIKELFRSFPAPKGWGGNYLEPDLAAYGVLKNAALFVEYDGYWRHGEAAGIAKDHKKNAALLVYAPAGSRIVRIRHARSRPKESDDKNVIWIDVTTWRLGDQESLWKVLRYILQRLLAEPNISLLPKAEKRLQQQVSKASMKVVPRVKEFCSKAALLAGRNTPEEMSVFLGSEGFNPASIKLVEQKLCRKRISIERQLQPLIVWLLSLGLTTVEAAKVLAYYPPILDCSVAKNLKPTFQWFLETGLSEHELARAIVARPPILTYSIEHNLKPTVQFFLSLGLARNEAHFPTRAVIEMIARCPRILSYSQGRLKKRLEVLARLAQKEKLVSALVLRDDLFQRRYGQKRQQHWIRALVSTSFNRCFGDLTATDTDLAEFCFAVLKHQKDGVDLTLDSDLAVWALQKHAKSLDQLTKENQAQKLVQKEPVGQPLAVAYSEVKKGKGKGGGTVGSPCKGKGKGKSKRPTGNSALVPTFHVPEPDASAGAAAKISTEPLKGQVLEWKTKFGWIKPESPIDHPLFDKHRGKIYINVGEELEFIEIMTWIAIDWITLAGRGKLVIDLLNRYSLDPGDTCECLGLKCSNSFQTPVGLDPKLGQEPLQFLKHKRGFERGKLPGKNGGFMRCGDINYYLGILGLRFGRFLGGKPLKSDYTITPHNGSHTPAYNWNCDLKDDDEP</sequence>
<dbReference type="AlphaFoldDB" id="A0A9P1DLG2"/>
<dbReference type="EMBL" id="CAMXCT020005002">
    <property type="protein sequence ID" value="CAL1164464.1"/>
    <property type="molecule type" value="Genomic_DNA"/>
</dbReference>
<evidence type="ECO:0000256" key="3">
    <source>
        <dbReference type="SAM" id="MobiDB-lite"/>
    </source>
</evidence>
<keyword evidence="6" id="KW-1185">Reference proteome</keyword>
<comment type="similarity">
    <text evidence="1">Belongs to the mTERF family.</text>
</comment>
<protein>
    <submittedName>
        <fullName evidence="4">Uncharacterized protein</fullName>
    </submittedName>
</protein>
<reference evidence="4" key="1">
    <citation type="submission" date="2022-10" db="EMBL/GenBank/DDBJ databases">
        <authorList>
            <person name="Chen Y."/>
            <person name="Dougan E. K."/>
            <person name="Chan C."/>
            <person name="Rhodes N."/>
            <person name="Thang M."/>
        </authorList>
    </citation>
    <scope>NUCLEOTIDE SEQUENCE</scope>
</reference>